<name>A0ABV7GV33_9RHOB</name>
<dbReference type="SUPFAM" id="SSF53850">
    <property type="entry name" value="Periplasmic binding protein-like II"/>
    <property type="match status" value="1"/>
</dbReference>
<dbReference type="PIRSF" id="PIRSF002825">
    <property type="entry name" value="CfbpA"/>
    <property type="match status" value="1"/>
</dbReference>
<dbReference type="EMBL" id="JBHRTB010000010">
    <property type="protein sequence ID" value="MFC3144463.1"/>
    <property type="molecule type" value="Genomic_DNA"/>
</dbReference>
<evidence type="ECO:0000313" key="3">
    <source>
        <dbReference type="EMBL" id="MFC3144463.1"/>
    </source>
</evidence>
<proteinExistence type="predicted"/>
<evidence type="ECO:0000313" key="4">
    <source>
        <dbReference type="Proteomes" id="UP001595632"/>
    </source>
</evidence>
<reference evidence="4" key="1">
    <citation type="journal article" date="2019" name="Int. J. Syst. Evol. Microbiol.">
        <title>The Global Catalogue of Microorganisms (GCM) 10K type strain sequencing project: providing services to taxonomists for standard genome sequencing and annotation.</title>
        <authorList>
            <consortium name="The Broad Institute Genomics Platform"/>
            <consortium name="The Broad Institute Genome Sequencing Center for Infectious Disease"/>
            <person name="Wu L."/>
            <person name="Ma J."/>
        </authorList>
    </citation>
    <scope>NUCLEOTIDE SEQUENCE [LARGE SCALE GENOMIC DNA]</scope>
    <source>
        <strain evidence="4">KCTC 52366</strain>
    </source>
</reference>
<dbReference type="Pfam" id="PF13343">
    <property type="entry name" value="SBP_bac_6"/>
    <property type="match status" value="1"/>
</dbReference>
<organism evidence="3 4">
    <name type="scientific">Psychromarinibacter halotolerans</name>
    <dbReference type="NCBI Taxonomy" id="1775175"/>
    <lineage>
        <taxon>Bacteria</taxon>
        <taxon>Pseudomonadati</taxon>
        <taxon>Pseudomonadota</taxon>
        <taxon>Alphaproteobacteria</taxon>
        <taxon>Rhodobacterales</taxon>
        <taxon>Paracoccaceae</taxon>
        <taxon>Psychromarinibacter</taxon>
    </lineage>
</organism>
<dbReference type="Gene3D" id="3.40.190.10">
    <property type="entry name" value="Periplasmic binding protein-like II"/>
    <property type="match status" value="2"/>
</dbReference>
<feature type="chain" id="PRO_5047499491" evidence="2">
    <location>
        <begin position="22"/>
        <end position="324"/>
    </location>
</feature>
<evidence type="ECO:0000256" key="1">
    <source>
        <dbReference type="ARBA" id="ARBA00022729"/>
    </source>
</evidence>
<evidence type="ECO:0000256" key="2">
    <source>
        <dbReference type="SAM" id="SignalP"/>
    </source>
</evidence>
<dbReference type="PANTHER" id="PTHR30006">
    <property type="entry name" value="THIAMINE-BINDING PERIPLASMIC PROTEIN-RELATED"/>
    <property type="match status" value="1"/>
</dbReference>
<keyword evidence="4" id="KW-1185">Reference proteome</keyword>
<accession>A0ABV7GV33</accession>
<protein>
    <submittedName>
        <fullName evidence="3">Extracellular solute-binding protein</fullName>
    </submittedName>
</protein>
<comment type="caution">
    <text evidence="3">The sequence shown here is derived from an EMBL/GenBank/DDBJ whole genome shotgun (WGS) entry which is preliminary data.</text>
</comment>
<feature type="signal peptide" evidence="2">
    <location>
        <begin position="1"/>
        <end position="21"/>
    </location>
</feature>
<dbReference type="InterPro" id="IPR026045">
    <property type="entry name" value="Ferric-bd"/>
</dbReference>
<dbReference type="PANTHER" id="PTHR30006:SF2">
    <property type="entry name" value="ABC TRANSPORTER SUBSTRATE-BINDING PROTEIN"/>
    <property type="match status" value="1"/>
</dbReference>
<keyword evidence="1 2" id="KW-0732">Signal</keyword>
<gene>
    <name evidence="3" type="ORF">ACFOGP_17190</name>
</gene>
<dbReference type="Proteomes" id="UP001595632">
    <property type="component" value="Unassembled WGS sequence"/>
</dbReference>
<dbReference type="RefSeq" id="WP_275633832.1">
    <property type="nucleotide sequence ID" value="NZ_JARGYD010000006.1"/>
</dbReference>
<sequence>MTLKSTMFASALALCATGALADTVTVYTAAPQNLIDALVPMFEEATGNDVEIIKAGSGELLNRLSAESDAPQGDVLWSVDGTAVDFNPALFEAYEATGSENLADGMKQSDLWTPFTAVVMAFIVNESELDGKPVPDSWAALADPQYDDMISSARADASGSAYIQYATVLQAFGSEEEGMEMYKAMLGNFVLSESSGAVPRFVNDGELAIGVTLEDAALRYVEGGGPVEIVYPSEGTAIAPDAMALVAGAPNADGGKAFIDYMLSEEAQATIAEQGRRPVRSDVASKDALAPLDEVNSVGYDGAWAADNRERLVEEWKDMVLDVQ</sequence>